<dbReference type="Pfam" id="PF00909">
    <property type="entry name" value="Ammonium_transp"/>
    <property type="match status" value="2"/>
</dbReference>
<evidence type="ECO:0000256" key="5">
    <source>
        <dbReference type="ARBA" id="ARBA00023136"/>
    </source>
</evidence>
<feature type="transmembrane region" description="Helical" evidence="7">
    <location>
        <begin position="231"/>
        <end position="256"/>
    </location>
</feature>
<evidence type="ECO:0000313" key="9">
    <source>
        <dbReference type="EMBL" id="CAI0434208.1"/>
    </source>
</evidence>
<organism evidence="9 10">
    <name type="scientific">Linum tenue</name>
    <dbReference type="NCBI Taxonomy" id="586396"/>
    <lineage>
        <taxon>Eukaryota</taxon>
        <taxon>Viridiplantae</taxon>
        <taxon>Streptophyta</taxon>
        <taxon>Embryophyta</taxon>
        <taxon>Tracheophyta</taxon>
        <taxon>Spermatophyta</taxon>
        <taxon>Magnoliopsida</taxon>
        <taxon>eudicotyledons</taxon>
        <taxon>Gunneridae</taxon>
        <taxon>Pentapetalae</taxon>
        <taxon>rosids</taxon>
        <taxon>fabids</taxon>
        <taxon>Malpighiales</taxon>
        <taxon>Linaceae</taxon>
        <taxon>Linum</taxon>
    </lineage>
</organism>
<feature type="transmembrane region" description="Helical" evidence="7">
    <location>
        <begin position="82"/>
        <end position="101"/>
    </location>
</feature>
<dbReference type="GO" id="GO:0005886">
    <property type="term" value="C:plasma membrane"/>
    <property type="evidence" value="ECO:0007669"/>
    <property type="project" value="TreeGrafter"/>
</dbReference>
<evidence type="ECO:0000313" key="10">
    <source>
        <dbReference type="Proteomes" id="UP001154282"/>
    </source>
</evidence>
<reference evidence="9" key="1">
    <citation type="submission" date="2022-08" db="EMBL/GenBank/DDBJ databases">
        <authorList>
            <person name="Gutierrez-Valencia J."/>
        </authorList>
    </citation>
    <scope>NUCLEOTIDE SEQUENCE</scope>
</reference>
<keyword evidence="10" id="KW-1185">Reference proteome</keyword>
<feature type="transmembrane region" description="Helical" evidence="7">
    <location>
        <begin position="20"/>
        <end position="41"/>
    </location>
</feature>
<evidence type="ECO:0000256" key="6">
    <source>
        <dbReference type="SAM" id="MobiDB-lite"/>
    </source>
</evidence>
<keyword evidence="4 7" id="KW-1133">Transmembrane helix</keyword>
<keyword evidence="3 7" id="KW-0812">Transmembrane</keyword>
<comment type="caution">
    <text evidence="9">The sequence shown here is derived from an EMBL/GenBank/DDBJ whole genome shotgun (WGS) entry which is preliminary data.</text>
</comment>
<dbReference type="GO" id="GO:0008519">
    <property type="term" value="F:ammonium channel activity"/>
    <property type="evidence" value="ECO:0007669"/>
    <property type="project" value="InterPro"/>
</dbReference>
<dbReference type="InterPro" id="IPR001905">
    <property type="entry name" value="Ammonium_transpt"/>
</dbReference>
<gene>
    <name evidence="9" type="ORF">LITE_LOCUS24190</name>
</gene>
<evidence type="ECO:0000256" key="2">
    <source>
        <dbReference type="ARBA" id="ARBA00005887"/>
    </source>
</evidence>
<evidence type="ECO:0000256" key="4">
    <source>
        <dbReference type="ARBA" id="ARBA00022989"/>
    </source>
</evidence>
<evidence type="ECO:0000256" key="3">
    <source>
        <dbReference type="ARBA" id="ARBA00022692"/>
    </source>
</evidence>
<dbReference type="EMBL" id="CAMGYJ010000006">
    <property type="protein sequence ID" value="CAI0434208.1"/>
    <property type="molecule type" value="Genomic_DNA"/>
</dbReference>
<feature type="region of interest" description="Disordered" evidence="6">
    <location>
        <begin position="298"/>
        <end position="317"/>
    </location>
</feature>
<evidence type="ECO:0000256" key="1">
    <source>
        <dbReference type="ARBA" id="ARBA00004141"/>
    </source>
</evidence>
<dbReference type="PANTHER" id="PTHR43029">
    <property type="entry name" value="AMMONIUM TRANSPORTER MEP2"/>
    <property type="match status" value="1"/>
</dbReference>
<feature type="transmembrane region" description="Helical" evidence="7">
    <location>
        <begin position="108"/>
        <end position="129"/>
    </location>
</feature>
<dbReference type="PANTHER" id="PTHR43029:SF11">
    <property type="entry name" value="AMMONIUM TRANSPORTER"/>
    <property type="match status" value="1"/>
</dbReference>
<protein>
    <recommendedName>
        <fullName evidence="8">Ammonium transporter AmtB-like domain-containing protein</fullName>
    </recommendedName>
</protein>
<dbReference type="Proteomes" id="UP001154282">
    <property type="component" value="Unassembled WGS sequence"/>
</dbReference>
<name>A0AAV0LJK1_9ROSI</name>
<accession>A0AAV0LJK1</accession>
<comment type="similarity">
    <text evidence="2">Belongs to the ammonia transporter channel (TC 1.A.11.2) family.</text>
</comment>
<proteinExistence type="inferred from homology"/>
<dbReference type="InterPro" id="IPR024041">
    <property type="entry name" value="NH4_transpt_AmtB-like_dom"/>
</dbReference>
<feature type="domain" description="Ammonium transporter AmtB-like" evidence="8">
    <location>
        <begin position="4"/>
        <end position="147"/>
    </location>
</feature>
<evidence type="ECO:0000259" key="8">
    <source>
        <dbReference type="Pfam" id="PF00909"/>
    </source>
</evidence>
<feature type="compositionally biased region" description="Gly residues" evidence="6">
    <location>
        <begin position="308"/>
        <end position="317"/>
    </location>
</feature>
<comment type="subcellular location">
    <subcellularLocation>
        <location evidence="1">Membrane</location>
        <topology evidence="1">Multi-pass membrane protein</topology>
    </subcellularLocation>
</comment>
<keyword evidence="5 7" id="KW-0472">Membrane</keyword>
<dbReference type="InterPro" id="IPR029020">
    <property type="entry name" value="Ammonium/urea_transptr"/>
</dbReference>
<evidence type="ECO:0000256" key="7">
    <source>
        <dbReference type="SAM" id="Phobius"/>
    </source>
</evidence>
<sequence>MQSVPGLVILYGSIVKKKWAVNSAFMALYAFAAVLICWVGWGYQMAFGDKFIPFLGQPDVALDEKFLLSRTFVGYLPNATMVYFQFVFAAITLILIAGALLGRMNFHAWMIFVPLWLTFSYTITAYSIWCPTGWLAKKGIIDYSGGSIPWYTMMVLHKKISFLKHVDDTMAIFHTHAIAGSLGGILTGIFAEPKLCRIFYLVPEWEHYIGLLNGFHDNRAGAGFKQLGVQLLGILFVVFVNVIMTSIICVLIRLVVPLRLSEEELSTGDDAIHGEEAYALWGDGEKYESRHDSFYGADQEIPHSTKSGGAGGQVEMA</sequence>
<feature type="domain" description="Ammonium transporter AmtB-like" evidence="8">
    <location>
        <begin position="158"/>
        <end position="278"/>
    </location>
</feature>
<dbReference type="Gene3D" id="1.10.3430.10">
    <property type="entry name" value="Ammonium transporter AmtB like domains"/>
    <property type="match status" value="2"/>
</dbReference>
<dbReference type="SUPFAM" id="SSF111352">
    <property type="entry name" value="Ammonium transporter"/>
    <property type="match status" value="2"/>
</dbReference>
<dbReference type="AlphaFoldDB" id="A0AAV0LJK1"/>